<accession>A0AC34F558</accession>
<proteinExistence type="predicted"/>
<sequence length="125" mass="14747">MGEKEPEFIFYHEQQELQMCLKHALNNLLQRPAYTKELLNEYCLHLDDRNWFNPHRSMLGLGNYDFTVLPITDGRHYNLDSKLTRPERIADFPAFFNDHLAKGGEILIATKFEHDEVINKPSEEI</sequence>
<evidence type="ECO:0000313" key="2">
    <source>
        <dbReference type="WBParaSite" id="ES5_v2.g12089.t1"/>
    </source>
</evidence>
<dbReference type="WBParaSite" id="ES5_v2.g12089.t1">
    <property type="protein sequence ID" value="ES5_v2.g12089.t1"/>
    <property type="gene ID" value="ES5_v2.g12089"/>
</dbReference>
<name>A0AC34F558_9BILA</name>
<evidence type="ECO:0000313" key="1">
    <source>
        <dbReference type="Proteomes" id="UP000887579"/>
    </source>
</evidence>
<protein>
    <submittedName>
        <fullName evidence="2">Ubiquitinyl hydrolase 1</fullName>
    </submittedName>
</protein>
<organism evidence="1 2">
    <name type="scientific">Panagrolaimus sp. ES5</name>
    <dbReference type="NCBI Taxonomy" id="591445"/>
    <lineage>
        <taxon>Eukaryota</taxon>
        <taxon>Metazoa</taxon>
        <taxon>Ecdysozoa</taxon>
        <taxon>Nematoda</taxon>
        <taxon>Chromadorea</taxon>
        <taxon>Rhabditida</taxon>
        <taxon>Tylenchina</taxon>
        <taxon>Panagrolaimomorpha</taxon>
        <taxon>Panagrolaimoidea</taxon>
        <taxon>Panagrolaimidae</taxon>
        <taxon>Panagrolaimus</taxon>
    </lineage>
</organism>
<reference evidence="2" key="1">
    <citation type="submission" date="2022-11" db="UniProtKB">
        <authorList>
            <consortium name="WormBaseParasite"/>
        </authorList>
    </citation>
    <scope>IDENTIFICATION</scope>
</reference>
<dbReference type="Proteomes" id="UP000887579">
    <property type="component" value="Unplaced"/>
</dbReference>